<comment type="caution">
    <text evidence="1">The sequence shown here is derived from an EMBL/GenBank/DDBJ whole genome shotgun (WGS) entry which is preliminary data.</text>
</comment>
<name>A0A445D0D3_ARAHY</name>
<accession>A0A445D0D3</accession>
<dbReference type="EMBL" id="SDMP01000005">
    <property type="protein sequence ID" value="RYR56693.1"/>
    <property type="molecule type" value="Genomic_DNA"/>
</dbReference>
<evidence type="ECO:0000313" key="2">
    <source>
        <dbReference type="Proteomes" id="UP000289738"/>
    </source>
</evidence>
<keyword evidence="2" id="KW-1185">Reference proteome</keyword>
<dbReference type="AlphaFoldDB" id="A0A445D0D3"/>
<dbReference type="Proteomes" id="UP000289738">
    <property type="component" value="Chromosome A05"/>
</dbReference>
<proteinExistence type="predicted"/>
<organism evidence="1 2">
    <name type="scientific">Arachis hypogaea</name>
    <name type="common">Peanut</name>
    <dbReference type="NCBI Taxonomy" id="3818"/>
    <lineage>
        <taxon>Eukaryota</taxon>
        <taxon>Viridiplantae</taxon>
        <taxon>Streptophyta</taxon>
        <taxon>Embryophyta</taxon>
        <taxon>Tracheophyta</taxon>
        <taxon>Spermatophyta</taxon>
        <taxon>Magnoliopsida</taxon>
        <taxon>eudicotyledons</taxon>
        <taxon>Gunneridae</taxon>
        <taxon>Pentapetalae</taxon>
        <taxon>rosids</taxon>
        <taxon>fabids</taxon>
        <taxon>Fabales</taxon>
        <taxon>Fabaceae</taxon>
        <taxon>Papilionoideae</taxon>
        <taxon>50 kb inversion clade</taxon>
        <taxon>dalbergioids sensu lato</taxon>
        <taxon>Dalbergieae</taxon>
        <taxon>Pterocarpus clade</taxon>
        <taxon>Arachis</taxon>
    </lineage>
</organism>
<gene>
    <name evidence="1" type="ORF">Ahy_A05g022383</name>
</gene>
<reference evidence="1 2" key="1">
    <citation type="submission" date="2019-01" db="EMBL/GenBank/DDBJ databases">
        <title>Sequencing of cultivated peanut Arachis hypogaea provides insights into genome evolution and oil improvement.</title>
        <authorList>
            <person name="Chen X."/>
        </authorList>
    </citation>
    <scope>NUCLEOTIDE SEQUENCE [LARGE SCALE GENOMIC DNA]</scope>
    <source>
        <strain evidence="2">cv. Fuhuasheng</strain>
        <tissue evidence="1">Leaves</tissue>
    </source>
</reference>
<protein>
    <recommendedName>
        <fullName evidence="3">MULE transposase domain-containing protein</fullName>
    </recommendedName>
</protein>
<evidence type="ECO:0000313" key="1">
    <source>
        <dbReference type="EMBL" id="RYR56693.1"/>
    </source>
</evidence>
<evidence type="ECO:0008006" key="3">
    <source>
        <dbReference type="Google" id="ProtNLM"/>
    </source>
</evidence>
<sequence>MAIPYYDGHLMVHDCSIFDKVFWFFPACVEAFENCKPFVSVDDTHLYVAQDDTNNILLVTFAIVEFETTESCSFFLTNLRRHVTSQEGLF</sequence>